<feature type="transmembrane region" description="Helical" evidence="1">
    <location>
        <begin position="78"/>
        <end position="98"/>
    </location>
</feature>
<accession>A0A9D1RTL7</accession>
<feature type="transmembrane region" description="Helical" evidence="1">
    <location>
        <begin position="40"/>
        <end position="72"/>
    </location>
</feature>
<reference evidence="2" key="1">
    <citation type="journal article" date="2021" name="PeerJ">
        <title>Extensive microbial diversity within the chicken gut microbiome revealed by metagenomics and culture.</title>
        <authorList>
            <person name="Gilroy R."/>
            <person name="Ravi A."/>
            <person name="Getino M."/>
            <person name="Pursley I."/>
            <person name="Horton D.L."/>
            <person name="Alikhan N.F."/>
            <person name="Baker D."/>
            <person name="Gharbi K."/>
            <person name="Hall N."/>
            <person name="Watson M."/>
            <person name="Adriaenssens E.M."/>
            <person name="Foster-Nyarko E."/>
            <person name="Jarju S."/>
            <person name="Secka A."/>
            <person name="Antonio M."/>
            <person name="Oren A."/>
            <person name="Chaudhuri R.R."/>
            <person name="La Ragione R."/>
            <person name="Hildebrand F."/>
            <person name="Pallen M.J."/>
        </authorList>
    </citation>
    <scope>NUCLEOTIDE SEQUENCE</scope>
    <source>
        <strain evidence="2">ChiGjej6B6-1540</strain>
    </source>
</reference>
<evidence type="ECO:0000313" key="2">
    <source>
        <dbReference type="EMBL" id="HIW93355.1"/>
    </source>
</evidence>
<keyword evidence="1" id="KW-0472">Membrane</keyword>
<evidence type="ECO:0000313" key="3">
    <source>
        <dbReference type="Proteomes" id="UP000824192"/>
    </source>
</evidence>
<proteinExistence type="predicted"/>
<protein>
    <submittedName>
        <fullName evidence="2">Rod shape-determining protein MreD</fullName>
    </submittedName>
</protein>
<feature type="transmembrane region" description="Helical" evidence="1">
    <location>
        <begin position="105"/>
        <end position="123"/>
    </location>
</feature>
<feature type="transmembrane region" description="Helical" evidence="1">
    <location>
        <begin position="143"/>
        <end position="161"/>
    </location>
</feature>
<feature type="transmembrane region" description="Helical" evidence="1">
    <location>
        <begin position="6"/>
        <end position="28"/>
    </location>
</feature>
<gene>
    <name evidence="2" type="ORF">H9868_02315</name>
</gene>
<dbReference type="AlphaFoldDB" id="A0A9D1RTL7"/>
<reference evidence="2" key="2">
    <citation type="submission" date="2021-04" db="EMBL/GenBank/DDBJ databases">
        <authorList>
            <person name="Gilroy R."/>
        </authorList>
    </citation>
    <scope>NUCLEOTIDE SEQUENCE</scope>
    <source>
        <strain evidence="2">ChiGjej6B6-1540</strain>
    </source>
</reference>
<dbReference type="Proteomes" id="UP000824192">
    <property type="component" value="Unassembled WGS sequence"/>
</dbReference>
<comment type="caution">
    <text evidence="2">The sequence shown here is derived from an EMBL/GenBank/DDBJ whole genome shotgun (WGS) entry which is preliminary data.</text>
</comment>
<name>A0A9D1RTL7_9FIRM</name>
<sequence>MTRHDFMIKWGVYTLALLPVWFLEAFVLPRYPLFGVSPMLLPLAVVVVGVLEGAAGGAGFGVGVGALCSAVYTGSDGLILLGLCLIGLGCGALSQYVLRRDLLGCFLCALLGLCLLDFCRIALRMAGGERDWMAMFSLAGREILWSLVFVAPVYALFHWVFQRVPKKTHF</sequence>
<keyword evidence="1" id="KW-0812">Transmembrane</keyword>
<evidence type="ECO:0000256" key="1">
    <source>
        <dbReference type="SAM" id="Phobius"/>
    </source>
</evidence>
<dbReference type="EMBL" id="DXGA01000048">
    <property type="protein sequence ID" value="HIW93355.1"/>
    <property type="molecule type" value="Genomic_DNA"/>
</dbReference>
<keyword evidence="1" id="KW-1133">Transmembrane helix</keyword>
<organism evidence="2 3">
    <name type="scientific">Candidatus Flavonifractor merdipullorum</name>
    <dbReference type="NCBI Taxonomy" id="2838590"/>
    <lineage>
        <taxon>Bacteria</taxon>
        <taxon>Bacillati</taxon>
        <taxon>Bacillota</taxon>
        <taxon>Clostridia</taxon>
        <taxon>Eubacteriales</taxon>
        <taxon>Oscillospiraceae</taxon>
        <taxon>Flavonifractor</taxon>
    </lineage>
</organism>